<gene>
    <name evidence="2" type="ORF">H0264_36050</name>
</gene>
<dbReference type="SUPFAM" id="SSF56601">
    <property type="entry name" value="beta-lactamase/transpeptidase-like"/>
    <property type="match status" value="1"/>
</dbReference>
<dbReference type="Pfam" id="PF00144">
    <property type="entry name" value="Beta-lactamase"/>
    <property type="match status" value="1"/>
</dbReference>
<evidence type="ECO:0000259" key="1">
    <source>
        <dbReference type="Pfam" id="PF00144"/>
    </source>
</evidence>
<reference evidence="2 3" key="1">
    <citation type="submission" date="2020-07" db="EMBL/GenBank/DDBJ databases">
        <authorList>
            <person name="Zhuang K."/>
            <person name="Ran Y."/>
        </authorList>
    </citation>
    <scope>NUCLEOTIDE SEQUENCE [LARGE SCALE GENOMIC DNA]</scope>
    <source>
        <strain evidence="2 3">WCH-YHL-001</strain>
    </source>
</reference>
<dbReference type="AlphaFoldDB" id="A0A7D6VIQ5"/>
<evidence type="ECO:0000313" key="2">
    <source>
        <dbReference type="EMBL" id="QLY30470.1"/>
    </source>
</evidence>
<accession>A0A7D6VIQ5</accession>
<organism evidence="2 3">
    <name type="scientific">Nocardia huaxiensis</name>
    <dbReference type="NCBI Taxonomy" id="2755382"/>
    <lineage>
        <taxon>Bacteria</taxon>
        <taxon>Bacillati</taxon>
        <taxon>Actinomycetota</taxon>
        <taxon>Actinomycetes</taxon>
        <taxon>Mycobacteriales</taxon>
        <taxon>Nocardiaceae</taxon>
        <taxon>Nocardia</taxon>
    </lineage>
</organism>
<dbReference type="RefSeq" id="WP_181581668.1">
    <property type="nucleotide sequence ID" value="NZ_CP059399.1"/>
</dbReference>
<keyword evidence="3" id="KW-1185">Reference proteome</keyword>
<protein>
    <submittedName>
        <fullName evidence="2">Serine hydrolase</fullName>
    </submittedName>
</protein>
<dbReference type="GO" id="GO:0016787">
    <property type="term" value="F:hydrolase activity"/>
    <property type="evidence" value="ECO:0007669"/>
    <property type="project" value="UniProtKB-KW"/>
</dbReference>
<proteinExistence type="predicted"/>
<dbReference type="PANTHER" id="PTHR43283">
    <property type="entry name" value="BETA-LACTAMASE-RELATED"/>
    <property type="match status" value="1"/>
</dbReference>
<dbReference type="InterPro" id="IPR050789">
    <property type="entry name" value="Diverse_Enzym_Activities"/>
</dbReference>
<dbReference type="PANTHER" id="PTHR43283:SF7">
    <property type="entry name" value="BETA-LACTAMASE-RELATED DOMAIN-CONTAINING PROTEIN"/>
    <property type="match status" value="1"/>
</dbReference>
<sequence>MEFAESPARGVEFPRATPEAVGLDPVAVRDAVAFSERRSTRSIRIYRYGQLVATGERDAVRAHAVRPVWSASKSILAMVTGRAVTLGLLELDDPIGRYVPEADARHRDITVRNLLNQSSGLAFRTMRELAIPAYDQVRLALTAEPKHAPGTYFEYAQAPLSLLGHVVARAAGTDSVTFAQRELFTPLGIGADRWRVVKDRAGHPYWAGLVFATAHDLARFGHTLLRDGKWADEDLLSPDFVRQARTPAPTNPGYGFLVWLNASIDTITCRAPGRSILDRPVIASAPADTYLFSGMFDQIVAIIPSLDMVIVRTGQVPNRTADITGMMSVITAEWAHEFFRRLFAGHADPAVPADPGPFRADGLRPLLRGRG</sequence>
<dbReference type="KEGG" id="nhu:H0264_36050"/>
<feature type="domain" description="Beta-lactamase-related" evidence="1">
    <location>
        <begin position="44"/>
        <end position="312"/>
    </location>
</feature>
<dbReference type="InterPro" id="IPR001466">
    <property type="entry name" value="Beta-lactam-related"/>
</dbReference>
<name>A0A7D6VIQ5_9NOCA</name>
<keyword evidence="2" id="KW-0378">Hydrolase</keyword>
<dbReference type="Proteomes" id="UP000515512">
    <property type="component" value="Chromosome"/>
</dbReference>
<evidence type="ECO:0000313" key="3">
    <source>
        <dbReference type="Proteomes" id="UP000515512"/>
    </source>
</evidence>
<dbReference type="Gene3D" id="3.40.710.10">
    <property type="entry name" value="DD-peptidase/beta-lactamase superfamily"/>
    <property type="match status" value="1"/>
</dbReference>
<dbReference type="EMBL" id="CP059399">
    <property type="protein sequence ID" value="QLY30470.1"/>
    <property type="molecule type" value="Genomic_DNA"/>
</dbReference>
<dbReference type="InterPro" id="IPR012338">
    <property type="entry name" value="Beta-lactam/transpept-like"/>
</dbReference>